<dbReference type="EMBL" id="CP024847">
    <property type="protein sequence ID" value="AUR51008.1"/>
    <property type="molecule type" value="Genomic_DNA"/>
</dbReference>
<name>A0A2I7N3J4_9NEIS</name>
<feature type="domain" description="GtrA/DPMS transmembrane" evidence="7">
    <location>
        <begin position="20"/>
        <end position="132"/>
    </location>
</feature>
<proteinExistence type="inferred from homology"/>
<comment type="subcellular location">
    <subcellularLocation>
        <location evidence="1">Membrane</location>
        <topology evidence="1">Multi-pass membrane protein</topology>
    </subcellularLocation>
</comment>
<comment type="similarity">
    <text evidence="2">Belongs to the GtrA family.</text>
</comment>
<organism evidence="8 9">
    <name type="scientific">Aquella oligotrophica</name>
    <dbReference type="NCBI Taxonomy" id="2067065"/>
    <lineage>
        <taxon>Bacteria</taxon>
        <taxon>Pseudomonadati</taxon>
        <taxon>Pseudomonadota</taxon>
        <taxon>Betaproteobacteria</taxon>
        <taxon>Neisseriales</taxon>
        <taxon>Neisseriaceae</taxon>
        <taxon>Aquella</taxon>
    </lineage>
</organism>
<feature type="transmembrane region" description="Helical" evidence="6">
    <location>
        <begin position="83"/>
        <end position="101"/>
    </location>
</feature>
<dbReference type="InterPro" id="IPR007267">
    <property type="entry name" value="GtrA_DPMS_TM"/>
</dbReference>
<dbReference type="GO" id="GO:0005886">
    <property type="term" value="C:plasma membrane"/>
    <property type="evidence" value="ECO:0007669"/>
    <property type="project" value="TreeGrafter"/>
</dbReference>
<evidence type="ECO:0000256" key="3">
    <source>
        <dbReference type="ARBA" id="ARBA00022692"/>
    </source>
</evidence>
<keyword evidence="4 6" id="KW-1133">Transmembrane helix</keyword>
<accession>A0A2I7N3J4</accession>
<dbReference type="PANTHER" id="PTHR38459">
    <property type="entry name" value="PROPHAGE BACTOPRENOL-LINKED GLUCOSE TRANSLOCASE HOMOLOG"/>
    <property type="match status" value="1"/>
</dbReference>
<evidence type="ECO:0000256" key="5">
    <source>
        <dbReference type="ARBA" id="ARBA00023136"/>
    </source>
</evidence>
<evidence type="ECO:0000256" key="4">
    <source>
        <dbReference type="ARBA" id="ARBA00022989"/>
    </source>
</evidence>
<dbReference type="InterPro" id="IPR051401">
    <property type="entry name" value="GtrA_CellWall_Glycosyl"/>
</dbReference>
<keyword evidence="5 6" id="KW-0472">Membrane</keyword>
<evidence type="ECO:0000259" key="7">
    <source>
        <dbReference type="Pfam" id="PF04138"/>
    </source>
</evidence>
<keyword evidence="3 6" id="KW-0812">Transmembrane</keyword>
<evidence type="ECO:0000256" key="6">
    <source>
        <dbReference type="SAM" id="Phobius"/>
    </source>
</evidence>
<keyword evidence="9" id="KW-1185">Reference proteome</keyword>
<feature type="transmembrane region" description="Helical" evidence="6">
    <location>
        <begin position="44"/>
        <end position="63"/>
    </location>
</feature>
<sequence length="133" mass="15679">MIHQHVKKIKRKHIREIAIYGIVGLTALFFQDFAYWILHRYFHVFPSVSMILGSAVGMFIAYYGHIKYTFKKHRFSKREFTKFMITSIIGMCINVGGVRILTKIFMLAPEYGVIPTFITPFISFLISKFWAFR</sequence>
<evidence type="ECO:0000313" key="8">
    <source>
        <dbReference type="EMBL" id="AUR51008.1"/>
    </source>
</evidence>
<dbReference type="PANTHER" id="PTHR38459:SF1">
    <property type="entry name" value="PROPHAGE BACTOPRENOL-LINKED GLUCOSE TRANSLOCASE HOMOLOG"/>
    <property type="match status" value="1"/>
</dbReference>
<dbReference type="GO" id="GO:0000271">
    <property type="term" value="P:polysaccharide biosynthetic process"/>
    <property type="evidence" value="ECO:0007669"/>
    <property type="project" value="InterPro"/>
</dbReference>
<protein>
    <recommendedName>
        <fullName evidence="7">GtrA/DPMS transmembrane domain-containing protein</fullName>
    </recommendedName>
</protein>
<feature type="transmembrane region" description="Helical" evidence="6">
    <location>
        <begin position="17"/>
        <end position="38"/>
    </location>
</feature>
<gene>
    <name evidence="8" type="ORF">CUN60_01375</name>
</gene>
<evidence type="ECO:0000313" key="9">
    <source>
        <dbReference type="Proteomes" id="UP000236655"/>
    </source>
</evidence>
<evidence type="ECO:0000256" key="2">
    <source>
        <dbReference type="ARBA" id="ARBA00009399"/>
    </source>
</evidence>
<dbReference type="AlphaFoldDB" id="A0A2I7N3J4"/>
<evidence type="ECO:0000256" key="1">
    <source>
        <dbReference type="ARBA" id="ARBA00004141"/>
    </source>
</evidence>
<dbReference type="KEGG" id="nba:CUN60_01375"/>
<reference evidence="9" key="1">
    <citation type="submission" date="2017-11" db="EMBL/GenBank/DDBJ databases">
        <authorList>
            <person name="Chan K.G."/>
            <person name="Lee L.S."/>
        </authorList>
    </citation>
    <scope>NUCLEOTIDE SEQUENCE [LARGE SCALE GENOMIC DNA]</scope>
    <source>
        <strain evidence="9">DSM 100970</strain>
    </source>
</reference>
<dbReference type="Pfam" id="PF04138">
    <property type="entry name" value="GtrA_DPMS_TM"/>
    <property type="match status" value="1"/>
</dbReference>
<dbReference type="Proteomes" id="UP000236655">
    <property type="component" value="Chromosome"/>
</dbReference>
<feature type="transmembrane region" description="Helical" evidence="6">
    <location>
        <begin position="113"/>
        <end position="132"/>
    </location>
</feature>